<dbReference type="RefSeq" id="WP_313762949.1">
    <property type="nucleotide sequence ID" value="NZ_BAAAVH010000039.1"/>
</dbReference>
<proteinExistence type="predicted"/>
<feature type="transmembrane region" description="Helical" evidence="2">
    <location>
        <begin position="34"/>
        <end position="52"/>
    </location>
</feature>
<evidence type="ECO:0000256" key="1">
    <source>
        <dbReference type="SAM" id="MobiDB-lite"/>
    </source>
</evidence>
<protein>
    <recommendedName>
        <fullName evidence="5">Cellulose synthase</fullName>
    </recommendedName>
</protein>
<evidence type="ECO:0000256" key="2">
    <source>
        <dbReference type="SAM" id="Phobius"/>
    </source>
</evidence>
<reference evidence="4" key="1">
    <citation type="journal article" date="2019" name="Int. J. Syst. Evol. Microbiol.">
        <title>The Global Catalogue of Microorganisms (GCM) 10K type strain sequencing project: providing services to taxonomists for standard genome sequencing and annotation.</title>
        <authorList>
            <consortium name="The Broad Institute Genomics Platform"/>
            <consortium name="The Broad Institute Genome Sequencing Center for Infectious Disease"/>
            <person name="Wu L."/>
            <person name="Ma J."/>
        </authorList>
    </citation>
    <scope>NUCLEOTIDE SEQUENCE [LARGE SCALE GENOMIC DNA]</scope>
    <source>
        <strain evidence="4">CGMCC 4.1469</strain>
    </source>
</reference>
<keyword evidence="2" id="KW-1133">Transmembrane helix</keyword>
<keyword evidence="2" id="KW-0472">Membrane</keyword>
<sequence>MLTAAVAFALTAAGVAVAGLRAHRRRFRSATRWFAVALLPAGLYLSGLFPVARTIGGELADWATDLVFSPRIWTGLALLAVSAALLVTTRLVARRRAVGGAESGPAAAGAAPARSAVAGSRAAPAGLTNAGATAPAAAAPKAAAPKSGRAGKRDDGLGDEFDDIEEILRRRGI</sequence>
<evidence type="ECO:0000313" key="3">
    <source>
        <dbReference type="EMBL" id="MFC5885097.1"/>
    </source>
</evidence>
<organism evidence="3 4">
    <name type="scientific">Kitasatospora aburaviensis</name>
    <dbReference type="NCBI Taxonomy" id="67265"/>
    <lineage>
        <taxon>Bacteria</taxon>
        <taxon>Bacillati</taxon>
        <taxon>Actinomycetota</taxon>
        <taxon>Actinomycetes</taxon>
        <taxon>Kitasatosporales</taxon>
        <taxon>Streptomycetaceae</taxon>
        <taxon>Kitasatospora</taxon>
    </lineage>
</organism>
<keyword evidence="2" id="KW-0812">Transmembrane</keyword>
<dbReference type="EMBL" id="JBHSOD010000007">
    <property type="protein sequence ID" value="MFC5885097.1"/>
    <property type="molecule type" value="Genomic_DNA"/>
</dbReference>
<comment type="caution">
    <text evidence="3">The sequence shown here is derived from an EMBL/GenBank/DDBJ whole genome shotgun (WGS) entry which is preliminary data.</text>
</comment>
<evidence type="ECO:0000313" key="4">
    <source>
        <dbReference type="Proteomes" id="UP001596067"/>
    </source>
</evidence>
<feature type="region of interest" description="Disordered" evidence="1">
    <location>
        <begin position="129"/>
        <end position="159"/>
    </location>
</feature>
<gene>
    <name evidence="3" type="ORF">ACFP0N_08930</name>
</gene>
<accession>A0ABW1ET09</accession>
<name>A0ABW1ET09_9ACTN</name>
<feature type="compositionally biased region" description="Low complexity" evidence="1">
    <location>
        <begin position="129"/>
        <end position="148"/>
    </location>
</feature>
<evidence type="ECO:0008006" key="5">
    <source>
        <dbReference type="Google" id="ProtNLM"/>
    </source>
</evidence>
<keyword evidence="4" id="KW-1185">Reference proteome</keyword>
<dbReference type="Proteomes" id="UP001596067">
    <property type="component" value="Unassembled WGS sequence"/>
</dbReference>
<feature type="transmembrane region" description="Helical" evidence="2">
    <location>
        <begin position="72"/>
        <end position="93"/>
    </location>
</feature>
<feature type="transmembrane region" description="Helical" evidence="2">
    <location>
        <begin position="6"/>
        <end position="22"/>
    </location>
</feature>